<evidence type="ECO:0000313" key="2">
    <source>
        <dbReference type="EnsemblPlants" id="KEH36311"/>
    </source>
</evidence>
<dbReference type="EMBL" id="CM001219">
    <property type="protein sequence ID" value="KEH36311.1"/>
    <property type="molecule type" value="Genomic_DNA"/>
</dbReference>
<gene>
    <name evidence="1" type="ordered locus">MTR_3g115360</name>
</gene>
<keyword evidence="3" id="KW-1185">Reference proteome</keyword>
<protein>
    <submittedName>
        <fullName evidence="1 2">Uncharacterized protein</fullName>
    </submittedName>
</protein>
<dbReference type="EnsemblPlants" id="KEH36311">
    <property type="protein sequence ID" value="KEH36311"/>
    <property type="gene ID" value="MTR_3g115360"/>
</dbReference>
<reference evidence="2" key="3">
    <citation type="submission" date="2015-04" db="UniProtKB">
        <authorList>
            <consortium name="EnsemblPlants"/>
        </authorList>
    </citation>
    <scope>IDENTIFICATION</scope>
    <source>
        <strain evidence="2">cv. Jemalong A17</strain>
    </source>
</reference>
<reference evidence="1 3" key="2">
    <citation type="journal article" date="2014" name="BMC Genomics">
        <title>An improved genome release (version Mt4.0) for the model legume Medicago truncatula.</title>
        <authorList>
            <person name="Tang H."/>
            <person name="Krishnakumar V."/>
            <person name="Bidwell S."/>
            <person name="Rosen B."/>
            <person name="Chan A."/>
            <person name="Zhou S."/>
            <person name="Gentzbittel L."/>
            <person name="Childs K.L."/>
            <person name="Yandell M."/>
            <person name="Gundlach H."/>
            <person name="Mayer K.F."/>
            <person name="Schwartz D.C."/>
            <person name="Town C.D."/>
        </authorList>
    </citation>
    <scope>GENOME REANNOTATION</scope>
    <source>
        <strain evidence="1">A17</strain>
        <strain evidence="2 3">cv. Jemalong A17</strain>
    </source>
</reference>
<organism evidence="1 3">
    <name type="scientific">Medicago truncatula</name>
    <name type="common">Barrel medic</name>
    <name type="synonym">Medicago tribuloides</name>
    <dbReference type="NCBI Taxonomy" id="3880"/>
    <lineage>
        <taxon>Eukaryota</taxon>
        <taxon>Viridiplantae</taxon>
        <taxon>Streptophyta</taxon>
        <taxon>Embryophyta</taxon>
        <taxon>Tracheophyta</taxon>
        <taxon>Spermatophyta</taxon>
        <taxon>Magnoliopsida</taxon>
        <taxon>eudicotyledons</taxon>
        <taxon>Gunneridae</taxon>
        <taxon>Pentapetalae</taxon>
        <taxon>rosids</taxon>
        <taxon>fabids</taxon>
        <taxon>Fabales</taxon>
        <taxon>Fabaceae</taxon>
        <taxon>Papilionoideae</taxon>
        <taxon>50 kb inversion clade</taxon>
        <taxon>NPAAA clade</taxon>
        <taxon>Hologalegina</taxon>
        <taxon>IRL clade</taxon>
        <taxon>Trifolieae</taxon>
        <taxon>Medicago</taxon>
    </lineage>
</organism>
<sequence>MPTIESDRGWKIVTIFAWRLIRDRLSTRSNLAARGFAKARRSFIQLIWLLTTWVIWRTQMWWSNPLVCLGIG</sequence>
<name>A0A072V3U2_MEDTR</name>
<dbReference type="Proteomes" id="UP000002051">
    <property type="component" value="Chromosome 3"/>
</dbReference>
<evidence type="ECO:0000313" key="3">
    <source>
        <dbReference type="Proteomes" id="UP000002051"/>
    </source>
</evidence>
<evidence type="ECO:0000313" key="1">
    <source>
        <dbReference type="EMBL" id="KEH36311.1"/>
    </source>
</evidence>
<proteinExistence type="predicted"/>
<accession>A0A072V3U2</accession>
<dbReference type="AlphaFoldDB" id="A0A072V3U2"/>
<reference evidence="1 3" key="1">
    <citation type="journal article" date="2011" name="Nature">
        <title>The Medicago genome provides insight into the evolution of rhizobial symbioses.</title>
        <authorList>
            <person name="Young N.D."/>
            <person name="Debelle F."/>
            <person name="Oldroyd G.E."/>
            <person name="Geurts R."/>
            <person name="Cannon S.B."/>
            <person name="Udvardi M.K."/>
            <person name="Benedito V.A."/>
            <person name="Mayer K.F."/>
            <person name="Gouzy J."/>
            <person name="Schoof H."/>
            <person name="Van de Peer Y."/>
            <person name="Proost S."/>
            <person name="Cook D.R."/>
            <person name="Meyers B.C."/>
            <person name="Spannagl M."/>
            <person name="Cheung F."/>
            <person name="De Mita S."/>
            <person name="Krishnakumar V."/>
            <person name="Gundlach H."/>
            <person name="Zhou S."/>
            <person name="Mudge J."/>
            <person name="Bharti A.K."/>
            <person name="Murray J.D."/>
            <person name="Naoumkina M.A."/>
            <person name="Rosen B."/>
            <person name="Silverstein K.A."/>
            <person name="Tang H."/>
            <person name="Rombauts S."/>
            <person name="Zhao P.X."/>
            <person name="Zhou P."/>
            <person name="Barbe V."/>
            <person name="Bardou P."/>
            <person name="Bechner M."/>
            <person name="Bellec A."/>
            <person name="Berger A."/>
            <person name="Berges H."/>
            <person name="Bidwell S."/>
            <person name="Bisseling T."/>
            <person name="Choisne N."/>
            <person name="Couloux A."/>
            <person name="Denny R."/>
            <person name="Deshpande S."/>
            <person name="Dai X."/>
            <person name="Doyle J.J."/>
            <person name="Dudez A.M."/>
            <person name="Farmer A.D."/>
            <person name="Fouteau S."/>
            <person name="Franken C."/>
            <person name="Gibelin C."/>
            <person name="Gish J."/>
            <person name="Goldstein S."/>
            <person name="Gonzalez A.J."/>
            <person name="Green P.J."/>
            <person name="Hallab A."/>
            <person name="Hartog M."/>
            <person name="Hua A."/>
            <person name="Humphray S.J."/>
            <person name="Jeong D.H."/>
            <person name="Jing Y."/>
            <person name="Jocker A."/>
            <person name="Kenton S.M."/>
            <person name="Kim D.J."/>
            <person name="Klee K."/>
            <person name="Lai H."/>
            <person name="Lang C."/>
            <person name="Lin S."/>
            <person name="Macmil S.L."/>
            <person name="Magdelenat G."/>
            <person name="Matthews L."/>
            <person name="McCorrison J."/>
            <person name="Monaghan E.L."/>
            <person name="Mun J.H."/>
            <person name="Najar F.Z."/>
            <person name="Nicholson C."/>
            <person name="Noirot C."/>
            <person name="O'Bleness M."/>
            <person name="Paule C.R."/>
            <person name="Poulain J."/>
            <person name="Prion F."/>
            <person name="Qin B."/>
            <person name="Qu C."/>
            <person name="Retzel E.F."/>
            <person name="Riddle C."/>
            <person name="Sallet E."/>
            <person name="Samain S."/>
            <person name="Samson N."/>
            <person name="Sanders I."/>
            <person name="Saurat O."/>
            <person name="Scarpelli C."/>
            <person name="Schiex T."/>
            <person name="Segurens B."/>
            <person name="Severin A.J."/>
            <person name="Sherrier D.J."/>
            <person name="Shi R."/>
            <person name="Sims S."/>
            <person name="Singer S.R."/>
            <person name="Sinharoy S."/>
            <person name="Sterck L."/>
            <person name="Viollet A."/>
            <person name="Wang B.B."/>
            <person name="Wang K."/>
            <person name="Wang M."/>
            <person name="Wang X."/>
            <person name="Warfsmann J."/>
            <person name="Weissenbach J."/>
            <person name="White D.D."/>
            <person name="White J.D."/>
            <person name="Wiley G.B."/>
            <person name="Wincker P."/>
            <person name="Xing Y."/>
            <person name="Yang L."/>
            <person name="Yao Z."/>
            <person name="Ying F."/>
            <person name="Zhai J."/>
            <person name="Zhou L."/>
            <person name="Zuber A."/>
            <person name="Denarie J."/>
            <person name="Dixon R.A."/>
            <person name="May G.D."/>
            <person name="Schwartz D.C."/>
            <person name="Rogers J."/>
            <person name="Quetier F."/>
            <person name="Town C.D."/>
            <person name="Roe B.A."/>
        </authorList>
    </citation>
    <scope>NUCLEOTIDE SEQUENCE [LARGE SCALE GENOMIC DNA]</scope>
    <source>
        <strain evidence="1">A17</strain>
        <strain evidence="2 3">cv. Jemalong A17</strain>
    </source>
</reference>
<dbReference type="HOGENOM" id="CLU_2725977_0_0_1"/>